<evidence type="ECO:0000313" key="2">
    <source>
        <dbReference type="Proteomes" id="UP000542210"/>
    </source>
</evidence>
<evidence type="ECO:0000313" key="1">
    <source>
        <dbReference type="EMBL" id="MBB4704973.1"/>
    </source>
</evidence>
<organism evidence="1 2">
    <name type="scientific">Sphaerisporangium siamense</name>
    <dbReference type="NCBI Taxonomy" id="795645"/>
    <lineage>
        <taxon>Bacteria</taxon>
        <taxon>Bacillati</taxon>
        <taxon>Actinomycetota</taxon>
        <taxon>Actinomycetes</taxon>
        <taxon>Streptosporangiales</taxon>
        <taxon>Streptosporangiaceae</taxon>
        <taxon>Sphaerisporangium</taxon>
    </lineage>
</organism>
<comment type="caution">
    <text evidence="1">The sequence shown here is derived from an EMBL/GenBank/DDBJ whole genome shotgun (WGS) entry which is preliminary data.</text>
</comment>
<sequence length="60" mass="6219">MSSDAENAKHVKGDVDAKDLVATLFAAVADLTGALTKGIINTPITPGPVVDIKHGKPRRP</sequence>
<dbReference type="AlphaFoldDB" id="A0A7W7DGL7"/>
<dbReference type="EMBL" id="JACHND010000001">
    <property type="protein sequence ID" value="MBB4704973.1"/>
    <property type="molecule type" value="Genomic_DNA"/>
</dbReference>
<gene>
    <name evidence="1" type="ORF">BJ982_006517</name>
</gene>
<keyword evidence="2" id="KW-1185">Reference proteome</keyword>
<dbReference type="Proteomes" id="UP000542210">
    <property type="component" value="Unassembled WGS sequence"/>
</dbReference>
<accession>A0A7W7DGL7</accession>
<proteinExistence type="predicted"/>
<reference evidence="1 2" key="1">
    <citation type="submission" date="2020-08" db="EMBL/GenBank/DDBJ databases">
        <title>Sequencing the genomes of 1000 actinobacteria strains.</title>
        <authorList>
            <person name="Klenk H.-P."/>
        </authorList>
    </citation>
    <scope>NUCLEOTIDE SEQUENCE [LARGE SCALE GENOMIC DNA]</scope>
    <source>
        <strain evidence="1 2">DSM 45784</strain>
    </source>
</reference>
<dbReference type="RefSeq" id="WP_184886352.1">
    <property type="nucleotide sequence ID" value="NZ_BOOV01000006.1"/>
</dbReference>
<protein>
    <submittedName>
        <fullName evidence="1">Uncharacterized protein</fullName>
    </submittedName>
</protein>
<name>A0A7W7DGL7_9ACTN</name>